<dbReference type="KEGG" id="mnm:MNVM_29890"/>
<keyword evidence="3" id="KW-1185">Reference proteome</keyword>
<accession>A0A7I7JR77</accession>
<name>A0A7I7JR77_9MYCO</name>
<feature type="region of interest" description="Disordered" evidence="1">
    <location>
        <begin position="125"/>
        <end position="147"/>
    </location>
</feature>
<dbReference type="Proteomes" id="UP000466997">
    <property type="component" value="Chromosome"/>
</dbReference>
<evidence type="ECO:0000256" key="1">
    <source>
        <dbReference type="SAM" id="MobiDB-lite"/>
    </source>
</evidence>
<organism evidence="2 3">
    <name type="scientific">Mycobacterium novum</name>
    <dbReference type="NCBI Taxonomy" id="2492438"/>
    <lineage>
        <taxon>Bacteria</taxon>
        <taxon>Bacillati</taxon>
        <taxon>Actinomycetota</taxon>
        <taxon>Actinomycetes</taxon>
        <taxon>Mycobacteriales</taxon>
        <taxon>Mycobacteriaceae</taxon>
        <taxon>Mycobacterium</taxon>
    </lineage>
</organism>
<sequence>MSPSAAAARGELARLRADELQRRRDELAAGLTVTAYHAGIARQRADASRARAGQAHRDAAARHLDAVSAHLRAASKASPAPSTIAFISPRPLGEPRVHKPYSRILRGCGGYSRFSGPTTAHTVLPPGVGLLPQARHRAPTTASPEVR</sequence>
<gene>
    <name evidence="2" type="ORF">MNVM_29890</name>
</gene>
<evidence type="ECO:0000313" key="2">
    <source>
        <dbReference type="EMBL" id="BBX13908.1"/>
    </source>
</evidence>
<proteinExistence type="predicted"/>
<protein>
    <submittedName>
        <fullName evidence="2">Uncharacterized protein</fullName>
    </submittedName>
</protein>
<evidence type="ECO:0000313" key="3">
    <source>
        <dbReference type="Proteomes" id="UP000466997"/>
    </source>
</evidence>
<dbReference type="AlphaFoldDB" id="A0A7I7JR77"/>
<dbReference type="EMBL" id="AP022562">
    <property type="protein sequence ID" value="BBX13908.1"/>
    <property type="molecule type" value="Genomic_DNA"/>
</dbReference>
<reference evidence="2 3" key="1">
    <citation type="journal article" date="2019" name="Emerg. Microbes Infect.">
        <title>Comprehensive subspecies identification of 175 nontuberculous mycobacteria species based on 7547 genomic profiles.</title>
        <authorList>
            <person name="Matsumoto Y."/>
            <person name="Kinjo T."/>
            <person name="Motooka D."/>
            <person name="Nabeya D."/>
            <person name="Jung N."/>
            <person name="Uechi K."/>
            <person name="Horii T."/>
            <person name="Iida T."/>
            <person name="Fujita J."/>
            <person name="Nakamura S."/>
        </authorList>
    </citation>
    <scope>NUCLEOTIDE SEQUENCE [LARGE SCALE GENOMIC DNA]</scope>
    <source>
        <strain evidence="2 3">JCM 6391</strain>
    </source>
</reference>